<evidence type="ECO:0000259" key="1">
    <source>
        <dbReference type="Pfam" id="PF02036"/>
    </source>
</evidence>
<proteinExistence type="predicted"/>
<dbReference type="Pfam" id="PF02036">
    <property type="entry name" value="SCP2"/>
    <property type="match status" value="1"/>
</dbReference>
<reference evidence="3" key="1">
    <citation type="journal article" date="2019" name="Int. J. Syst. Evol. Microbiol.">
        <title>The Global Catalogue of Microorganisms (GCM) 10K type strain sequencing project: providing services to taxonomists for standard genome sequencing and annotation.</title>
        <authorList>
            <consortium name="The Broad Institute Genomics Platform"/>
            <consortium name="The Broad Institute Genome Sequencing Center for Infectious Disease"/>
            <person name="Wu L."/>
            <person name="Ma J."/>
        </authorList>
    </citation>
    <scope>NUCLEOTIDE SEQUENCE [LARGE SCALE GENOMIC DNA]</scope>
    <source>
        <strain evidence="3">CGMCC 1.12942</strain>
    </source>
</reference>
<dbReference type="Gene3D" id="3.30.1050.10">
    <property type="entry name" value="SCP2 sterol-binding domain"/>
    <property type="match status" value="1"/>
</dbReference>
<dbReference type="EMBL" id="JBHTBW010000016">
    <property type="protein sequence ID" value="MFC7440696.1"/>
    <property type="molecule type" value="Genomic_DNA"/>
</dbReference>
<keyword evidence="3" id="KW-1185">Reference proteome</keyword>
<feature type="domain" description="SCP2" evidence="1">
    <location>
        <begin position="47"/>
        <end position="114"/>
    </location>
</feature>
<dbReference type="InterPro" id="IPR003033">
    <property type="entry name" value="SCP2_sterol-bd_dom"/>
</dbReference>
<protein>
    <submittedName>
        <fullName evidence="2">SCP2 sterol-binding domain-containing protein</fullName>
    </submittedName>
</protein>
<dbReference type="SUPFAM" id="SSF55718">
    <property type="entry name" value="SCP-like"/>
    <property type="match status" value="1"/>
</dbReference>
<evidence type="ECO:0000313" key="2">
    <source>
        <dbReference type="EMBL" id="MFC7440696.1"/>
    </source>
</evidence>
<dbReference type="InterPro" id="IPR036527">
    <property type="entry name" value="SCP2_sterol-bd_dom_sf"/>
</dbReference>
<name>A0ABW2RIC0_9BACL</name>
<gene>
    <name evidence="2" type="ORF">ACFQNG_05985</name>
</gene>
<organism evidence="2 3">
    <name type="scientific">Laceyella putida</name>
    <dbReference type="NCBI Taxonomy" id="110101"/>
    <lineage>
        <taxon>Bacteria</taxon>
        <taxon>Bacillati</taxon>
        <taxon>Bacillota</taxon>
        <taxon>Bacilli</taxon>
        <taxon>Bacillales</taxon>
        <taxon>Thermoactinomycetaceae</taxon>
        <taxon>Laceyella</taxon>
    </lineage>
</organism>
<dbReference type="Proteomes" id="UP001596500">
    <property type="component" value="Unassembled WGS sequence"/>
</dbReference>
<evidence type="ECO:0000313" key="3">
    <source>
        <dbReference type="Proteomes" id="UP001596500"/>
    </source>
</evidence>
<comment type="caution">
    <text evidence="2">The sequence shown here is derived from an EMBL/GenBank/DDBJ whole genome shotgun (WGS) entry which is preliminary data.</text>
</comment>
<dbReference type="RefSeq" id="WP_379863978.1">
    <property type="nucleotide sequence ID" value="NZ_JBHTBW010000016.1"/>
</dbReference>
<sequence length="140" mass="16396">MKVFSEEWVQEWGKKINESEQYFQAAQTWEWPLILIFEKDPSIGIDEDWSVYLDLWHGECREARVATKEDMENAPYVISADSYTWKQIFDRKLEPVSTIMRGRMKLIKGNMSTLSAYVLAAKYLVESALEMDAEFPEGLK</sequence>
<accession>A0ABW2RIC0</accession>